<accession>A0A9W8GY95</accession>
<organism evidence="3 4">
    <name type="scientific">Coemansia pectinata</name>
    <dbReference type="NCBI Taxonomy" id="1052879"/>
    <lineage>
        <taxon>Eukaryota</taxon>
        <taxon>Fungi</taxon>
        <taxon>Fungi incertae sedis</taxon>
        <taxon>Zoopagomycota</taxon>
        <taxon>Kickxellomycotina</taxon>
        <taxon>Kickxellomycetes</taxon>
        <taxon>Kickxellales</taxon>
        <taxon>Kickxellaceae</taxon>
        <taxon>Coemansia</taxon>
    </lineage>
</organism>
<gene>
    <name evidence="3" type="ORF">GGI19_004155</name>
</gene>
<reference evidence="3" key="1">
    <citation type="submission" date="2022-07" db="EMBL/GenBank/DDBJ databases">
        <title>Phylogenomic reconstructions and comparative analyses of Kickxellomycotina fungi.</title>
        <authorList>
            <person name="Reynolds N.K."/>
            <person name="Stajich J.E."/>
            <person name="Barry K."/>
            <person name="Grigoriev I.V."/>
            <person name="Crous P."/>
            <person name="Smith M.E."/>
        </authorList>
    </citation>
    <scope>NUCLEOTIDE SEQUENCE</scope>
    <source>
        <strain evidence="3">BCRC 34297</strain>
    </source>
</reference>
<feature type="compositionally biased region" description="Low complexity" evidence="1">
    <location>
        <begin position="102"/>
        <end position="181"/>
    </location>
</feature>
<comment type="caution">
    <text evidence="3">The sequence shown here is derived from an EMBL/GenBank/DDBJ whole genome shotgun (WGS) entry which is preliminary data.</text>
</comment>
<evidence type="ECO:0000256" key="2">
    <source>
        <dbReference type="SAM" id="SignalP"/>
    </source>
</evidence>
<dbReference type="EMBL" id="JANBUH010000339">
    <property type="protein sequence ID" value="KAJ2751936.1"/>
    <property type="molecule type" value="Genomic_DNA"/>
</dbReference>
<dbReference type="AlphaFoldDB" id="A0A9W8GY95"/>
<keyword evidence="2" id="KW-0732">Signal</keyword>
<keyword evidence="4" id="KW-1185">Reference proteome</keyword>
<evidence type="ECO:0000313" key="3">
    <source>
        <dbReference type="EMBL" id="KAJ2751936.1"/>
    </source>
</evidence>
<dbReference type="OrthoDB" id="5589637at2759"/>
<protein>
    <submittedName>
        <fullName evidence="3">Uncharacterized protein</fullName>
    </submittedName>
</protein>
<dbReference type="Proteomes" id="UP001140011">
    <property type="component" value="Unassembled WGS sequence"/>
</dbReference>
<proteinExistence type="predicted"/>
<feature type="chain" id="PRO_5040840185" evidence="2">
    <location>
        <begin position="17"/>
        <end position="207"/>
    </location>
</feature>
<name>A0A9W8GY95_9FUNG</name>
<evidence type="ECO:0000313" key="4">
    <source>
        <dbReference type="Proteomes" id="UP001140011"/>
    </source>
</evidence>
<feature type="region of interest" description="Disordered" evidence="1">
    <location>
        <begin position="102"/>
        <end position="193"/>
    </location>
</feature>
<sequence>MKFALAIASVAAVATAQDAMSQISAKWDALVSVINADLPVLKGANPAIYAQATSVIGGPSITQTFNVALVQQVATGISPAIMNPVLSRAGITGVTLDGKPLPTGAASNSAPSSSPKPTSASPSSSPTSAAPSSSPTSAPSSSPSGSPSGASSSGSGSGSDSVSDSDSDSGSHSGSHSGSSSDTKKNGAAQVAAGSLAAAVAVVAALF</sequence>
<evidence type="ECO:0000256" key="1">
    <source>
        <dbReference type="SAM" id="MobiDB-lite"/>
    </source>
</evidence>
<feature type="signal peptide" evidence="2">
    <location>
        <begin position="1"/>
        <end position="16"/>
    </location>
</feature>